<evidence type="ECO:0000313" key="3">
    <source>
        <dbReference type="Proteomes" id="UP000623269"/>
    </source>
</evidence>
<feature type="domain" description="Phospholipase C/D" evidence="1">
    <location>
        <begin position="5"/>
        <end position="159"/>
    </location>
</feature>
<accession>A0A8J7L2I0</accession>
<organism evidence="2 3">
    <name type="scientific">Mobilitalea sibirica</name>
    <dbReference type="NCBI Taxonomy" id="1462919"/>
    <lineage>
        <taxon>Bacteria</taxon>
        <taxon>Bacillati</taxon>
        <taxon>Bacillota</taxon>
        <taxon>Clostridia</taxon>
        <taxon>Lachnospirales</taxon>
        <taxon>Lachnospiraceae</taxon>
        <taxon>Mobilitalea</taxon>
    </lineage>
</organism>
<dbReference type="EMBL" id="JAEAGR010000005">
    <property type="protein sequence ID" value="MBH1940658.1"/>
    <property type="molecule type" value="Genomic_DNA"/>
</dbReference>
<evidence type="ECO:0000259" key="1">
    <source>
        <dbReference type="Pfam" id="PF00882"/>
    </source>
</evidence>
<dbReference type="RefSeq" id="WP_197660875.1">
    <property type="nucleotide sequence ID" value="NZ_JAEAGR010000005.1"/>
</dbReference>
<gene>
    <name evidence="2" type="ORF">I5677_07130</name>
</gene>
<protein>
    <submittedName>
        <fullName evidence="2">Zinc dependent phospholipase C family protein</fullName>
    </submittedName>
</protein>
<comment type="caution">
    <text evidence="2">The sequence shown here is derived from an EMBL/GenBank/DDBJ whole genome shotgun (WGS) entry which is preliminary data.</text>
</comment>
<dbReference type="Gene3D" id="1.10.575.10">
    <property type="entry name" value="P1 Nuclease"/>
    <property type="match status" value="1"/>
</dbReference>
<proteinExistence type="predicted"/>
<dbReference type="InterPro" id="IPR008947">
    <property type="entry name" value="PLipase_C/P1_nuclease_dom_sf"/>
</dbReference>
<keyword evidence="3" id="KW-1185">Reference proteome</keyword>
<evidence type="ECO:0000313" key="2">
    <source>
        <dbReference type="EMBL" id="MBH1940658.1"/>
    </source>
</evidence>
<name>A0A8J7L2I0_9FIRM</name>
<sequence length="199" mass="23190">MRKKSHISLAKFLVNDMKVRDLHEHKKAFYIGSILPDLKPSFFTKKHTIDETFDILIEEIKKITIDYDVNKGINRYFARHLGVITHYLADYCTFPHNSIFQGTMTDHVYYEKDLKYSLKEYVKSPSAGRSRTTGTVFVTVDEIIQMITKIHTEYLKAKKAVKEDIRYIVELCHKVVDAVLQFFETAHNSHTNKMQIAVG</sequence>
<dbReference type="GO" id="GO:0016788">
    <property type="term" value="F:hydrolase activity, acting on ester bonds"/>
    <property type="evidence" value="ECO:0007669"/>
    <property type="project" value="InterPro"/>
</dbReference>
<dbReference type="Pfam" id="PF00882">
    <property type="entry name" value="Zn_dep_PLPC"/>
    <property type="match status" value="1"/>
</dbReference>
<reference evidence="2" key="1">
    <citation type="submission" date="2020-12" db="EMBL/GenBank/DDBJ databases">
        <title>M. sibirica DSM 26468T genome.</title>
        <authorList>
            <person name="Thieme N."/>
            <person name="Rettenmaier R."/>
            <person name="Zverlov V."/>
            <person name="Liebl W."/>
        </authorList>
    </citation>
    <scope>NUCLEOTIDE SEQUENCE</scope>
    <source>
        <strain evidence="2">DSM 26468</strain>
    </source>
</reference>
<dbReference type="AlphaFoldDB" id="A0A8J7L2I0"/>
<dbReference type="Proteomes" id="UP000623269">
    <property type="component" value="Unassembled WGS sequence"/>
</dbReference>
<dbReference type="InterPro" id="IPR029002">
    <property type="entry name" value="PLPC/GPLD1"/>
</dbReference>